<dbReference type="SUPFAM" id="SSF88946">
    <property type="entry name" value="Sigma2 domain of RNA polymerase sigma factors"/>
    <property type="match status" value="1"/>
</dbReference>
<accession>A0A1W2ERH1</accession>
<dbReference type="GO" id="GO:0006352">
    <property type="term" value="P:DNA-templated transcription initiation"/>
    <property type="evidence" value="ECO:0007669"/>
    <property type="project" value="InterPro"/>
</dbReference>
<dbReference type="SUPFAM" id="SSF88659">
    <property type="entry name" value="Sigma3 and sigma4 domains of RNA polymerase sigma factors"/>
    <property type="match status" value="1"/>
</dbReference>
<dbReference type="PANTHER" id="PTHR43133">
    <property type="entry name" value="RNA POLYMERASE ECF-TYPE SIGMA FACTO"/>
    <property type="match status" value="1"/>
</dbReference>
<protein>
    <submittedName>
        <fullName evidence="8">RNA polymerase sigma-70 factor, ECF subfamily</fullName>
    </submittedName>
</protein>
<sequence>MNSRMSQVEDEEILSLFLSGDKTAYRVIYDRYWAILYRHARKMLQNDEEAKDVVQEVFAMLWLKVESTTIHGPLAAFLYTATRNKILDHVKHTKVKARYMISLKEEMESDTHPPDSRVRQRDLARQIEQEIQSLPPKMRVIFEMSRKEYKTHKEISEQLNISDKTVKKQVSNALHILKEKLGAFNVFLTFFNIIYYLPSCKSLYL</sequence>
<dbReference type="Gene3D" id="1.10.10.10">
    <property type="entry name" value="Winged helix-like DNA-binding domain superfamily/Winged helix DNA-binding domain"/>
    <property type="match status" value="1"/>
</dbReference>
<dbReference type="InterPro" id="IPR013249">
    <property type="entry name" value="RNA_pol_sigma70_r4_t2"/>
</dbReference>
<dbReference type="EMBL" id="FWYB01000015">
    <property type="protein sequence ID" value="SMD12265.1"/>
    <property type="molecule type" value="Genomic_DNA"/>
</dbReference>
<dbReference type="InterPro" id="IPR013325">
    <property type="entry name" value="RNA_pol_sigma_r2"/>
</dbReference>
<feature type="transmembrane region" description="Helical" evidence="5">
    <location>
        <begin position="181"/>
        <end position="198"/>
    </location>
</feature>
<evidence type="ECO:0000259" key="6">
    <source>
        <dbReference type="Pfam" id="PF04542"/>
    </source>
</evidence>
<dbReference type="GO" id="GO:0003677">
    <property type="term" value="F:DNA binding"/>
    <property type="evidence" value="ECO:0007669"/>
    <property type="project" value="InterPro"/>
</dbReference>
<evidence type="ECO:0000256" key="5">
    <source>
        <dbReference type="SAM" id="Phobius"/>
    </source>
</evidence>
<dbReference type="Gene3D" id="1.10.1740.10">
    <property type="match status" value="1"/>
</dbReference>
<dbReference type="InterPro" id="IPR039425">
    <property type="entry name" value="RNA_pol_sigma-70-like"/>
</dbReference>
<evidence type="ECO:0000256" key="4">
    <source>
        <dbReference type="ARBA" id="ARBA00023163"/>
    </source>
</evidence>
<evidence type="ECO:0000256" key="1">
    <source>
        <dbReference type="ARBA" id="ARBA00010641"/>
    </source>
</evidence>
<dbReference type="NCBIfam" id="TIGR02985">
    <property type="entry name" value="Sig70_bacteroi1"/>
    <property type="match status" value="1"/>
</dbReference>
<dbReference type="PANTHER" id="PTHR43133:SF46">
    <property type="entry name" value="RNA POLYMERASE SIGMA-70 FACTOR ECF SUBFAMILY"/>
    <property type="match status" value="1"/>
</dbReference>
<dbReference type="NCBIfam" id="TIGR02937">
    <property type="entry name" value="sigma70-ECF"/>
    <property type="match status" value="1"/>
</dbReference>
<keyword evidence="5" id="KW-0812">Transmembrane</keyword>
<evidence type="ECO:0000256" key="3">
    <source>
        <dbReference type="ARBA" id="ARBA00023082"/>
    </source>
</evidence>
<dbReference type="InterPro" id="IPR014327">
    <property type="entry name" value="RNA_pol_sigma70_bacteroid"/>
</dbReference>
<comment type="similarity">
    <text evidence="1">Belongs to the sigma-70 factor family. ECF subfamily.</text>
</comment>
<dbReference type="STRING" id="475255.SAMN04488101_1157"/>
<keyword evidence="9" id="KW-1185">Reference proteome</keyword>
<gene>
    <name evidence="8" type="ORF">SAMN04488101_1157</name>
</gene>
<keyword evidence="5" id="KW-1133">Transmembrane helix</keyword>
<keyword evidence="4" id="KW-0804">Transcription</keyword>
<keyword evidence="2" id="KW-0805">Transcription regulation</keyword>
<evidence type="ECO:0000259" key="7">
    <source>
        <dbReference type="Pfam" id="PF08281"/>
    </source>
</evidence>
<evidence type="ECO:0000313" key="9">
    <source>
        <dbReference type="Proteomes" id="UP000192678"/>
    </source>
</evidence>
<dbReference type="Proteomes" id="UP000192678">
    <property type="component" value="Unassembled WGS sequence"/>
</dbReference>
<dbReference type="GO" id="GO:0016987">
    <property type="term" value="F:sigma factor activity"/>
    <property type="evidence" value="ECO:0007669"/>
    <property type="project" value="UniProtKB-KW"/>
</dbReference>
<organism evidence="8 9">
    <name type="scientific">Pedobacter nyackensis</name>
    <dbReference type="NCBI Taxonomy" id="475255"/>
    <lineage>
        <taxon>Bacteria</taxon>
        <taxon>Pseudomonadati</taxon>
        <taxon>Bacteroidota</taxon>
        <taxon>Sphingobacteriia</taxon>
        <taxon>Sphingobacteriales</taxon>
        <taxon>Sphingobacteriaceae</taxon>
        <taxon>Pedobacter</taxon>
    </lineage>
</organism>
<dbReference type="InterPro" id="IPR013324">
    <property type="entry name" value="RNA_pol_sigma_r3/r4-like"/>
</dbReference>
<dbReference type="InterPro" id="IPR036388">
    <property type="entry name" value="WH-like_DNA-bd_sf"/>
</dbReference>
<reference evidence="8 9" key="1">
    <citation type="submission" date="2017-04" db="EMBL/GenBank/DDBJ databases">
        <authorList>
            <person name="Afonso C.L."/>
            <person name="Miller P.J."/>
            <person name="Scott M.A."/>
            <person name="Spackman E."/>
            <person name="Goraichik I."/>
            <person name="Dimitrov K.M."/>
            <person name="Suarez D.L."/>
            <person name="Swayne D.E."/>
        </authorList>
    </citation>
    <scope>NUCLEOTIDE SEQUENCE [LARGE SCALE GENOMIC DNA]</scope>
    <source>
        <strain evidence="8 9">DSM 19625</strain>
    </source>
</reference>
<dbReference type="Pfam" id="PF08281">
    <property type="entry name" value="Sigma70_r4_2"/>
    <property type="match status" value="1"/>
</dbReference>
<evidence type="ECO:0000256" key="2">
    <source>
        <dbReference type="ARBA" id="ARBA00023015"/>
    </source>
</evidence>
<dbReference type="Pfam" id="PF04542">
    <property type="entry name" value="Sigma70_r2"/>
    <property type="match status" value="1"/>
</dbReference>
<dbReference type="InterPro" id="IPR007627">
    <property type="entry name" value="RNA_pol_sigma70_r2"/>
</dbReference>
<keyword evidence="5" id="KW-0472">Membrane</keyword>
<feature type="domain" description="RNA polymerase sigma factor 70 region 4 type 2" evidence="7">
    <location>
        <begin position="125"/>
        <end position="174"/>
    </location>
</feature>
<proteinExistence type="inferred from homology"/>
<evidence type="ECO:0000313" key="8">
    <source>
        <dbReference type="EMBL" id="SMD12265.1"/>
    </source>
</evidence>
<dbReference type="InterPro" id="IPR014284">
    <property type="entry name" value="RNA_pol_sigma-70_dom"/>
</dbReference>
<keyword evidence="3" id="KW-0731">Sigma factor</keyword>
<dbReference type="RefSeq" id="WP_084291390.1">
    <property type="nucleotide sequence ID" value="NZ_FWYB01000015.1"/>
</dbReference>
<dbReference type="AlphaFoldDB" id="A0A1W2ERH1"/>
<feature type="domain" description="RNA polymerase sigma-70 region 2" evidence="6">
    <location>
        <begin position="29"/>
        <end position="92"/>
    </location>
</feature>
<name>A0A1W2ERH1_9SPHI</name>